<organism evidence="11 12">
    <name type="scientific">Drosophila virilis</name>
    <name type="common">Fruit fly</name>
    <dbReference type="NCBI Taxonomy" id="7244"/>
    <lineage>
        <taxon>Eukaryota</taxon>
        <taxon>Metazoa</taxon>
        <taxon>Ecdysozoa</taxon>
        <taxon>Arthropoda</taxon>
        <taxon>Hexapoda</taxon>
        <taxon>Insecta</taxon>
        <taxon>Pterygota</taxon>
        <taxon>Neoptera</taxon>
        <taxon>Endopterygota</taxon>
        <taxon>Diptera</taxon>
        <taxon>Brachycera</taxon>
        <taxon>Muscomorpha</taxon>
        <taxon>Ephydroidea</taxon>
        <taxon>Drosophilidae</taxon>
        <taxon>Drosophila</taxon>
    </lineage>
</organism>
<keyword evidence="12" id="KW-1185">Reference proteome</keyword>
<evidence type="ECO:0000256" key="8">
    <source>
        <dbReference type="SAM" id="Coils"/>
    </source>
</evidence>
<feature type="coiled-coil region" evidence="8">
    <location>
        <begin position="12"/>
        <end position="53"/>
    </location>
</feature>
<evidence type="ECO:0000256" key="6">
    <source>
        <dbReference type="ARBA" id="ARBA00023054"/>
    </source>
</evidence>
<keyword evidence="5" id="KW-0862">Zinc</keyword>
<sequence>MQEYYKITQQWRMEANAREQNYQEQLKECQTQIEKISEENQQLKKELEMNLEQIHLVEEIHQKEHDELRQSVSEKSSLINNMRVEIDRLQKHQLNSYEYVPDESIPEPDYKKILDEHEVKDLQRQMSALLAENLEFKDMKKTYIEEIDCLKVNLTSAEELLNVMRADVNALKAKDAQKDDEITHLKTQIDIYRRDFEMERADREKNAGEKEQYLVDLRALQRRNQELIEALAEAHKSNKSGHASSTLGASKNNLRDEQRPVRVLDPTGAAARTSDSVLRCPICSKSFSALTVLQSHVNDCLDKN</sequence>
<dbReference type="GO" id="GO:0070530">
    <property type="term" value="F:K63-linked polyubiquitin modification-dependent protein binding"/>
    <property type="evidence" value="ECO:0007669"/>
    <property type="project" value="InterPro"/>
</dbReference>
<evidence type="ECO:0000256" key="3">
    <source>
        <dbReference type="ARBA" id="ARBA00022723"/>
    </source>
</evidence>
<dbReference type="SMR" id="A0A0Q9W2B5"/>
<dbReference type="OrthoDB" id="6343844at2759"/>
<feature type="coiled-coil region" evidence="8">
    <location>
        <begin position="119"/>
        <end position="174"/>
    </location>
</feature>
<dbReference type="GO" id="GO:0008270">
    <property type="term" value="F:zinc ion binding"/>
    <property type="evidence" value="ECO:0007669"/>
    <property type="project" value="UniProtKB-KW"/>
</dbReference>
<dbReference type="InterPro" id="IPR051301">
    <property type="entry name" value="Optineurin/NFkB_EssMod"/>
</dbReference>
<evidence type="ECO:0000256" key="5">
    <source>
        <dbReference type="ARBA" id="ARBA00022833"/>
    </source>
</evidence>
<keyword evidence="3" id="KW-0479">Metal-binding</keyword>
<keyword evidence="2" id="KW-0963">Cytoplasm</keyword>
<dbReference type="GO" id="GO:0043122">
    <property type="term" value="P:regulation of canonical NF-kappaB signal transduction"/>
    <property type="evidence" value="ECO:0007669"/>
    <property type="project" value="TreeGrafter"/>
</dbReference>
<evidence type="ECO:0000256" key="4">
    <source>
        <dbReference type="ARBA" id="ARBA00022771"/>
    </source>
</evidence>
<dbReference type="PANTHER" id="PTHR31553">
    <property type="entry name" value="NF-KAPPA-B ESSENTIAL MODULATOR"/>
    <property type="match status" value="1"/>
</dbReference>
<dbReference type="Gene3D" id="1.20.5.990">
    <property type="entry name" value="Nemo cc2-lz domain - 1d5 darpin complex"/>
    <property type="match status" value="1"/>
</dbReference>
<dbReference type="AlphaFoldDB" id="A0A0Q9W2B5"/>
<feature type="domain" description="CCHC NOA-type" evidence="10">
    <location>
        <begin position="272"/>
        <end position="302"/>
    </location>
</feature>
<evidence type="ECO:0000256" key="7">
    <source>
        <dbReference type="PROSITE-ProRule" id="PRU01142"/>
    </source>
</evidence>
<proteinExistence type="predicted"/>
<dbReference type="PROSITE" id="PS51801">
    <property type="entry name" value="ZF_CCHC_NOA"/>
    <property type="match status" value="1"/>
</dbReference>
<evidence type="ECO:0000256" key="1">
    <source>
        <dbReference type="ARBA" id="ARBA00004496"/>
    </source>
</evidence>
<protein>
    <submittedName>
        <fullName evidence="11">Uncharacterized protein, isoform B</fullName>
    </submittedName>
</protein>
<dbReference type="Pfam" id="PF16516">
    <property type="entry name" value="CC2-LZ"/>
    <property type="match status" value="1"/>
</dbReference>
<evidence type="ECO:0000256" key="9">
    <source>
        <dbReference type="SAM" id="MobiDB-lite"/>
    </source>
</evidence>
<evidence type="ECO:0000256" key="2">
    <source>
        <dbReference type="ARBA" id="ARBA00022490"/>
    </source>
</evidence>
<dbReference type="Proteomes" id="UP000008792">
    <property type="component" value="Unassembled WGS sequence"/>
</dbReference>
<reference evidence="11 12" key="1">
    <citation type="journal article" date="2007" name="Nature">
        <title>Evolution of genes and genomes on the Drosophila phylogeny.</title>
        <authorList>
            <consortium name="Drosophila 12 Genomes Consortium"/>
            <person name="Clark A.G."/>
            <person name="Eisen M.B."/>
            <person name="Smith D.R."/>
            <person name="Bergman C.M."/>
            <person name="Oliver B."/>
            <person name="Markow T.A."/>
            <person name="Kaufman T.C."/>
            <person name="Kellis M."/>
            <person name="Gelbart W."/>
            <person name="Iyer V.N."/>
            <person name="Pollard D.A."/>
            <person name="Sackton T.B."/>
            <person name="Larracuente A.M."/>
            <person name="Singh N.D."/>
            <person name="Abad J.P."/>
            <person name="Abt D.N."/>
            <person name="Adryan B."/>
            <person name="Aguade M."/>
            <person name="Akashi H."/>
            <person name="Anderson W.W."/>
            <person name="Aquadro C.F."/>
            <person name="Ardell D.H."/>
            <person name="Arguello R."/>
            <person name="Artieri C.G."/>
            <person name="Barbash D.A."/>
            <person name="Barker D."/>
            <person name="Barsanti P."/>
            <person name="Batterham P."/>
            <person name="Batzoglou S."/>
            <person name="Begun D."/>
            <person name="Bhutkar A."/>
            <person name="Blanco E."/>
            <person name="Bosak S.A."/>
            <person name="Bradley R.K."/>
            <person name="Brand A.D."/>
            <person name="Brent M.R."/>
            <person name="Brooks A.N."/>
            <person name="Brown R.H."/>
            <person name="Butlin R.K."/>
            <person name="Caggese C."/>
            <person name="Calvi B.R."/>
            <person name="Bernardo de Carvalho A."/>
            <person name="Caspi A."/>
            <person name="Castrezana S."/>
            <person name="Celniker S.E."/>
            <person name="Chang J.L."/>
            <person name="Chapple C."/>
            <person name="Chatterji S."/>
            <person name="Chinwalla A."/>
            <person name="Civetta A."/>
            <person name="Clifton S.W."/>
            <person name="Comeron J.M."/>
            <person name="Costello J.C."/>
            <person name="Coyne J.A."/>
            <person name="Daub J."/>
            <person name="David R.G."/>
            <person name="Delcher A.L."/>
            <person name="Delehaunty K."/>
            <person name="Do C.B."/>
            <person name="Ebling H."/>
            <person name="Edwards K."/>
            <person name="Eickbush T."/>
            <person name="Evans J.D."/>
            <person name="Filipski A."/>
            <person name="Findeiss S."/>
            <person name="Freyhult E."/>
            <person name="Fulton L."/>
            <person name="Fulton R."/>
            <person name="Garcia A.C."/>
            <person name="Gardiner A."/>
            <person name="Garfield D.A."/>
            <person name="Garvin B.E."/>
            <person name="Gibson G."/>
            <person name="Gilbert D."/>
            <person name="Gnerre S."/>
            <person name="Godfrey J."/>
            <person name="Good R."/>
            <person name="Gotea V."/>
            <person name="Gravely B."/>
            <person name="Greenberg A.J."/>
            <person name="Griffiths-Jones S."/>
            <person name="Gross S."/>
            <person name="Guigo R."/>
            <person name="Gustafson E.A."/>
            <person name="Haerty W."/>
            <person name="Hahn M.W."/>
            <person name="Halligan D.L."/>
            <person name="Halpern A.L."/>
            <person name="Halter G.M."/>
            <person name="Han M.V."/>
            <person name="Heger A."/>
            <person name="Hillier L."/>
            <person name="Hinrichs A.S."/>
            <person name="Holmes I."/>
            <person name="Hoskins R.A."/>
            <person name="Hubisz M.J."/>
            <person name="Hultmark D."/>
            <person name="Huntley M.A."/>
            <person name="Jaffe D.B."/>
            <person name="Jagadeeshan S."/>
            <person name="Jeck W.R."/>
            <person name="Johnson J."/>
            <person name="Jones C.D."/>
            <person name="Jordan W.C."/>
            <person name="Karpen G.H."/>
            <person name="Kataoka E."/>
            <person name="Keightley P.D."/>
            <person name="Kheradpour P."/>
            <person name="Kirkness E.F."/>
            <person name="Koerich L.B."/>
            <person name="Kristiansen K."/>
            <person name="Kudrna D."/>
            <person name="Kulathinal R.J."/>
            <person name="Kumar S."/>
            <person name="Kwok R."/>
            <person name="Lander E."/>
            <person name="Langley C.H."/>
            <person name="Lapoint R."/>
            <person name="Lazzaro B.P."/>
            <person name="Lee S.J."/>
            <person name="Levesque L."/>
            <person name="Li R."/>
            <person name="Lin C.F."/>
            <person name="Lin M.F."/>
            <person name="Lindblad-Toh K."/>
            <person name="Llopart A."/>
            <person name="Long M."/>
            <person name="Low L."/>
            <person name="Lozovsky E."/>
            <person name="Lu J."/>
            <person name="Luo M."/>
            <person name="Machado C.A."/>
            <person name="Makalowski W."/>
            <person name="Marzo M."/>
            <person name="Matsuda M."/>
            <person name="Matzkin L."/>
            <person name="McAllister B."/>
            <person name="McBride C.S."/>
            <person name="McKernan B."/>
            <person name="McKernan K."/>
            <person name="Mendez-Lago M."/>
            <person name="Minx P."/>
            <person name="Mollenhauer M.U."/>
            <person name="Montooth K."/>
            <person name="Mount S.M."/>
            <person name="Mu X."/>
            <person name="Myers E."/>
            <person name="Negre B."/>
            <person name="Newfeld S."/>
            <person name="Nielsen R."/>
            <person name="Noor M.A."/>
            <person name="O'Grady P."/>
            <person name="Pachter L."/>
            <person name="Papaceit M."/>
            <person name="Parisi M.J."/>
            <person name="Parisi M."/>
            <person name="Parts L."/>
            <person name="Pedersen J.S."/>
            <person name="Pesole G."/>
            <person name="Phillippy A.M."/>
            <person name="Ponting C.P."/>
            <person name="Pop M."/>
            <person name="Porcelli D."/>
            <person name="Powell J.R."/>
            <person name="Prohaska S."/>
            <person name="Pruitt K."/>
            <person name="Puig M."/>
            <person name="Quesneville H."/>
            <person name="Ram K.R."/>
            <person name="Rand D."/>
            <person name="Rasmussen M.D."/>
            <person name="Reed L.K."/>
            <person name="Reenan R."/>
            <person name="Reily A."/>
            <person name="Remington K.A."/>
            <person name="Rieger T.T."/>
            <person name="Ritchie M.G."/>
            <person name="Robin C."/>
            <person name="Rogers Y.H."/>
            <person name="Rohde C."/>
            <person name="Rozas J."/>
            <person name="Rubenfield M.J."/>
            <person name="Ruiz A."/>
            <person name="Russo S."/>
            <person name="Salzberg S.L."/>
            <person name="Sanchez-Gracia A."/>
            <person name="Saranga D.J."/>
            <person name="Sato H."/>
            <person name="Schaeffer S.W."/>
            <person name="Schatz M.C."/>
            <person name="Schlenke T."/>
            <person name="Schwartz R."/>
            <person name="Segarra C."/>
            <person name="Singh R.S."/>
            <person name="Sirot L."/>
            <person name="Sirota M."/>
            <person name="Sisneros N.B."/>
            <person name="Smith C.D."/>
            <person name="Smith T.F."/>
            <person name="Spieth J."/>
            <person name="Stage D.E."/>
            <person name="Stark A."/>
            <person name="Stephan W."/>
            <person name="Strausberg R.L."/>
            <person name="Strempel S."/>
            <person name="Sturgill D."/>
            <person name="Sutton G."/>
            <person name="Sutton G.G."/>
            <person name="Tao W."/>
            <person name="Teichmann S."/>
            <person name="Tobari Y.N."/>
            <person name="Tomimura Y."/>
            <person name="Tsolas J.M."/>
            <person name="Valente V.L."/>
            <person name="Venter E."/>
            <person name="Venter J.C."/>
            <person name="Vicario S."/>
            <person name="Vieira F.G."/>
            <person name="Vilella A.J."/>
            <person name="Villasante A."/>
            <person name="Walenz B."/>
            <person name="Wang J."/>
            <person name="Wasserman M."/>
            <person name="Watts T."/>
            <person name="Wilson D."/>
            <person name="Wilson R.K."/>
            <person name="Wing R.A."/>
            <person name="Wolfner M.F."/>
            <person name="Wong A."/>
            <person name="Wong G.K."/>
            <person name="Wu C.I."/>
            <person name="Wu G."/>
            <person name="Yamamoto D."/>
            <person name="Yang H.P."/>
            <person name="Yang S.P."/>
            <person name="Yorke J.A."/>
            <person name="Yoshida K."/>
            <person name="Zdobnov E."/>
            <person name="Zhang P."/>
            <person name="Zhang Y."/>
            <person name="Zimin A.V."/>
            <person name="Baldwin J."/>
            <person name="Abdouelleil A."/>
            <person name="Abdulkadir J."/>
            <person name="Abebe A."/>
            <person name="Abera B."/>
            <person name="Abreu J."/>
            <person name="Acer S.C."/>
            <person name="Aftuck L."/>
            <person name="Alexander A."/>
            <person name="An P."/>
            <person name="Anderson E."/>
            <person name="Anderson S."/>
            <person name="Arachi H."/>
            <person name="Azer M."/>
            <person name="Bachantsang P."/>
            <person name="Barry A."/>
            <person name="Bayul T."/>
            <person name="Berlin A."/>
            <person name="Bessette D."/>
            <person name="Bloom T."/>
            <person name="Blye J."/>
            <person name="Boguslavskiy L."/>
            <person name="Bonnet C."/>
            <person name="Boukhgalter B."/>
            <person name="Bourzgui I."/>
            <person name="Brown A."/>
            <person name="Cahill P."/>
            <person name="Channer S."/>
            <person name="Cheshatsang Y."/>
            <person name="Chuda L."/>
            <person name="Citroen M."/>
            <person name="Collymore A."/>
            <person name="Cooke P."/>
            <person name="Costello M."/>
            <person name="D'Aco K."/>
            <person name="Daza R."/>
            <person name="De Haan G."/>
            <person name="DeGray S."/>
            <person name="DeMaso C."/>
            <person name="Dhargay N."/>
            <person name="Dooley K."/>
            <person name="Dooley E."/>
            <person name="Doricent M."/>
            <person name="Dorje P."/>
            <person name="Dorjee K."/>
            <person name="Dupes A."/>
            <person name="Elong R."/>
            <person name="Falk J."/>
            <person name="Farina A."/>
            <person name="Faro S."/>
            <person name="Ferguson D."/>
            <person name="Fisher S."/>
            <person name="Foley C.D."/>
            <person name="Franke A."/>
            <person name="Friedrich D."/>
            <person name="Gadbois L."/>
            <person name="Gearin G."/>
            <person name="Gearin C.R."/>
            <person name="Giannoukos G."/>
            <person name="Goode T."/>
            <person name="Graham J."/>
            <person name="Grandbois E."/>
            <person name="Grewal S."/>
            <person name="Gyaltsen K."/>
            <person name="Hafez N."/>
            <person name="Hagos B."/>
            <person name="Hall J."/>
            <person name="Henson C."/>
            <person name="Hollinger A."/>
            <person name="Honan T."/>
            <person name="Huard M.D."/>
            <person name="Hughes L."/>
            <person name="Hurhula B."/>
            <person name="Husby M.E."/>
            <person name="Kamat A."/>
            <person name="Kanga B."/>
            <person name="Kashin S."/>
            <person name="Khazanovich D."/>
            <person name="Kisner P."/>
            <person name="Lance K."/>
            <person name="Lara M."/>
            <person name="Lee W."/>
            <person name="Lennon N."/>
            <person name="Letendre F."/>
            <person name="LeVine R."/>
            <person name="Lipovsky A."/>
            <person name="Liu X."/>
            <person name="Liu J."/>
            <person name="Liu S."/>
            <person name="Lokyitsang T."/>
            <person name="Lokyitsang Y."/>
            <person name="Lubonja R."/>
            <person name="Lui A."/>
            <person name="MacDonald P."/>
            <person name="Magnisalis V."/>
            <person name="Maru K."/>
            <person name="Matthews C."/>
            <person name="McCusker W."/>
            <person name="McDonough S."/>
            <person name="Mehta T."/>
            <person name="Meldrim J."/>
            <person name="Meneus L."/>
            <person name="Mihai O."/>
            <person name="Mihalev A."/>
            <person name="Mihova T."/>
            <person name="Mittelman R."/>
            <person name="Mlenga V."/>
            <person name="Montmayeur A."/>
            <person name="Mulrain L."/>
            <person name="Navidi A."/>
            <person name="Naylor J."/>
            <person name="Negash T."/>
            <person name="Nguyen T."/>
            <person name="Nguyen N."/>
            <person name="Nicol R."/>
            <person name="Norbu C."/>
            <person name="Norbu N."/>
            <person name="Novod N."/>
            <person name="O'Neill B."/>
            <person name="Osman S."/>
            <person name="Markiewicz E."/>
            <person name="Oyono O.L."/>
            <person name="Patti C."/>
            <person name="Phunkhang P."/>
            <person name="Pierre F."/>
            <person name="Priest M."/>
            <person name="Raghuraman S."/>
            <person name="Rege F."/>
            <person name="Reyes R."/>
            <person name="Rise C."/>
            <person name="Rogov P."/>
            <person name="Ross K."/>
            <person name="Ryan E."/>
            <person name="Settipalli S."/>
            <person name="Shea T."/>
            <person name="Sherpa N."/>
            <person name="Shi L."/>
            <person name="Shih D."/>
            <person name="Sparrow T."/>
            <person name="Spaulding J."/>
            <person name="Stalker J."/>
            <person name="Stange-Thomann N."/>
            <person name="Stavropoulos S."/>
            <person name="Stone C."/>
            <person name="Strader C."/>
            <person name="Tesfaye S."/>
            <person name="Thomson T."/>
            <person name="Thoulutsang Y."/>
            <person name="Thoulutsang D."/>
            <person name="Topham K."/>
            <person name="Topping I."/>
            <person name="Tsamla T."/>
            <person name="Vassiliev H."/>
            <person name="Vo A."/>
            <person name="Wangchuk T."/>
            <person name="Wangdi T."/>
            <person name="Weiand M."/>
            <person name="Wilkinson J."/>
            <person name="Wilson A."/>
            <person name="Yadav S."/>
            <person name="Young G."/>
            <person name="Yu Q."/>
            <person name="Zembek L."/>
            <person name="Zhong D."/>
            <person name="Zimmer A."/>
            <person name="Zwirko Z."/>
            <person name="Jaffe D.B."/>
            <person name="Alvarez P."/>
            <person name="Brockman W."/>
            <person name="Butler J."/>
            <person name="Chin C."/>
            <person name="Gnerre S."/>
            <person name="Grabherr M."/>
            <person name="Kleber M."/>
            <person name="Mauceli E."/>
            <person name="MacCallum I."/>
        </authorList>
    </citation>
    <scope>NUCLEOTIDE SEQUENCE [LARGE SCALE GENOMIC DNA]</scope>
    <source>
        <strain evidence="12">Tucson 15010-1051.87</strain>
    </source>
</reference>
<evidence type="ECO:0000313" key="11">
    <source>
        <dbReference type="EMBL" id="KRF79212.1"/>
    </source>
</evidence>
<dbReference type="PANTHER" id="PTHR31553:SF1">
    <property type="entry name" value="NF-KAPPA-B ESSENTIAL MODULATOR"/>
    <property type="match status" value="1"/>
</dbReference>
<comment type="subcellular location">
    <subcellularLocation>
        <location evidence="1">Cytoplasm</location>
    </subcellularLocation>
</comment>
<evidence type="ECO:0000313" key="12">
    <source>
        <dbReference type="Proteomes" id="UP000008792"/>
    </source>
</evidence>
<dbReference type="InterPro" id="IPR034735">
    <property type="entry name" value="NEMO_ZF"/>
</dbReference>
<keyword evidence="4 7" id="KW-0863">Zinc-finger</keyword>
<dbReference type="InterPro" id="IPR032419">
    <property type="entry name" value="CC2-LZ_dom"/>
</dbReference>
<name>A0A0Q9W2B5_DROVI</name>
<dbReference type="GO" id="GO:0005737">
    <property type="term" value="C:cytoplasm"/>
    <property type="evidence" value="ECO:0007669"/>
    <property type="project" value="UniProtKB-SubCell"/>
</dbReference>
<evidence type="ECO:0000259" key="10">
    <source>
        <dbReference type="PROSITE" id="PS51801"/>
    </source>
</evidence>
<gene>
    <name evidence="11" type="primary">Dvir\GJ21078</name>
    <name evidence="11" type="ORF">Dvir_GJ21078</name>
</gene>
<dbReference type="GO" id="GO:0005634">
    <property type="term" value="C:nucleus"/>
    <property type="evidence" value="ECO:0007669"/>
    <property type="project" value="TreeGrafter"/>
</dbReference>
<feature type="compositionally biased region" description="Polar residues" evidence="9">
    <location>
        <begin position="240"/>
        <end position="252"/>
    </location>
</feature>
<dbReference type="EMBL" id="CH940648">
    <property type="protein sequence ID" value="KRF79212.1"/>
    <property type="molecule type" value="Genomic_DNA"/>
</dbReference>
<accession>A0A0Q9W2B5</accession>
<feature type="region of interest" description="Disordered" evidence="9">
    <location>
        <begin position="234"/>
        <end position="260"/>
    </location>
</feature>
<keyword evidence="6 8" id="KW-0175">Coiled coil</keyword>